<sequence>MKNTTAIIAAIVLVLSLIGINPSENVQAAAQPTTDRVIVKMDETTELDVFSTQKVPTAGATSDPIVTIDVPEGQTLESFMAELEKREDIEYVEPDYQVQLTVIPTDPYYKGYQYHHQRIGSEAAWQKTTGKPDVLVAVIDDGFDLKHPDLKGRIVAPYNIITKNAKVSIDAHGTHVAGLIASGMNNGVGGVGVAPNTSIMPIDVFDGEVGYITDVAAGVYHAVSAGADIINLSLGAYFDADVLAKAVRYASAQGVLVIAAAGNDDIDSPHYPAAYGEVLAVASTDAGDKRSEFSNYGLWVDIAAPGSNIFSILPTDPAIGYESFGELSGTSMSTPIVSGAAALLKAHEPNLTGNDIMGRLMLTATDLGVKGKDPYYGYGRLNINEALKMDATKWSNRIAGANRYETAVNISKAGWSDASTVVIATGTDFPDALAGGPLAYGEGAPILLTKGDTLHPDTAAEIRRLGASNAILLGSTGALSVKVEAQIKNIGLEITRIGGQTRYETAALIAKRIPSKRAVITNGQNFPDVLSVSPYAAKQGIPILLTRTTSLPPETKAALAGKSSTIVTGGTGAISAEVFKQLPGAERFGGATRYDTGKLINQRLPMGNQKAFIATGMNFPDALAGSVLAAKVDAPILLTAKNSVPHSTYSLLPNYTNFTIFGSKGAVSSEVKFEIDKLLK</sequence>
<evidence type="ECO:0000259" key="8">
    <source>
        <dbReference type="Pfam" id="PF00082"/>
    </source>
</evidence>
<evidence type="ECO:0000256" key="2">
    <source>
        <dbReference type="ARBA" id="ARBA00022670"/>
    </source>
</evidence>
<dbReference type="Gene3D" id="3.40.50.200">
    <property type="entry name" value="Peptidase S8/S53 domain"/>
    <property type="match status" value="1"/>
</dbReference>
<protein>
    <submittedName>
        <fullName evidence="9">S8 family serine peptidase</fullName>
    </submittedName>
</protein>
<dbReference type="SUPFAM" id="SSF52743">
    <property type="entry name" value="Subtilisin-like"/>
    <property type="match status" value="1"/>
</dbReference>
<dbReference type="PROSITE" id="PS00137">
    <property type="entry name" value="SUBTILASE_HIS"/>
    <property type="match status" value="1"/>
</dbReference>
<reference evidence="10" key="1">
    <citation type="journal article" date="2019" name="Int. J. Syst. Evol. Microbiol.">
        <title>The Global Catalogue of Microorganisms (GCM) 10K type strain sequencing project: providing services to taxonomists for standard genome sequencing and annotation.</title>
        <authorList>
            <consortium name="The Broad Institute Genomics Platform"/>
            <consortium name="The Broad Institute Genome Sequencing Center for Infectious Disease"/>
            <person name="Wu L."/>
            <person name="Ma J."/>
        </authorList>
    </citation>
    <scope>NUCLEOTIDE SEQUENCE [LARGE SCALE GENOMIC DNA]</scope>
    <source>
        <strain evidence="10">CGMCC 1.12151</strain>
    </source>
</reference>
<keyword evidence="2 5" id="KW-0645">Protease</keyword>
<feature type="active site" description="Charge relay system" evidence="5">
    <location>
        <position position="172"/>
    </location>
</feature>
<comment type="similarity">
    <text evidence="1 5 6">Belongs to the peptidase S8 family.</text>
</comment>
<evidence type="ECO:0000256" key="5">
    <source>
        <dbReference type="PROSITE-ProRule" id="PRU01240"/>
    </source>
</evidence>
<dbReference type="InterPro" id="IPR000209">
    <property type="entry name" value="Peptidase_S8/S53_dom"/>
</dbReference>
<feature type="active site" description="Charge relay system" evidence="5">
    <location>
        <position position="140"/>
    </location>
</feature>
<accession>A0ABV9MB69</accession>
<dbReference type="InterPro" id="IPR050131">
    <property type="entry name" value="Peptidase_S8_subtilisin-like"/>
</dbReference>
<dbReference type="Pfam" id="PF00082">
    <property type="entry name" value="Peptidase_S8"/>
    <property type="match status" value="1"/>
</dbReference>
<feature type="domain" description="Peptidase S8/S53" evidence="8">
    <location>
        <begin position="133"/>
        <end position="379"/>
    </location>
</feature>
<keyword evidence="4 5" id="KW-0720">Serine protease</keyword>
<dbReference type="PANTHER" id="PTHR43806">
    <property type="entry name" value="PEPTIDASE S8"/>
    <property type="match status" value="1"/>
</dbReference>
<keyword evidence="3 5" id="KW-0378">Hydrolase</keyword>
<evidence type="ECO:0000313" key="10">
    <source>
        <dbReference type="Proteomes" id="UP001595932"/>
    </source>
</evidence>
<organism evidence="9 10">
    <name type="scientific">Planococcus dechangensis</name>
    <dbReference type="NCBI Taxonomy" id="1176255"/>
    <lineage>
        <taxon>Bacteria</taxon>
        <taxon>Bacillati</taxon>
        <taxon>Bacillota</taxon>
        <taxon>Bacilli</taxon>
        <taxon>Bacillales</taxon>
        <taxon>Caryophanaceae</taxon>
        <taxon>Planococcus</taxon>
    </lineage>
</organism>
<feature type="active site" description="Charge relay system" evidence="5">
    <location>
        <position position="331"/>
    </location>
</feature>
<feature type="chain" id="PRO_5045613675" evidence="7">
    <location>
        <begin position="29"/>
        <end position="680"/>
    </location>
</feature>
<evidence type="ECO:0000256" key="3">
    <source>
        <dbReference type="ARBA" id="ARBA00022801"/>
    </source>
</evidence>
<dbReference type="InterPro" id="IPR023828">
    <property type="entry name" value="Peptidase_S8_Ser-AS"/>
</dbReference>
<feature type="signal peptide" evidence="7">
    <location>
        <begin position="1"/>
        <end position="28"/>
    </location>
</feature>
<comment type="caution">
    <text evidence="9">The sequence shown here is derived from an EMBL/GenBank/DDBJ whole genome shotgun (WGS) entry which is preliminary data.</text>
</comment>
<dbReference type="Pfam" id="PF04122">
    <property type="entry name" value="CW_binding_2"/>
    <property type="match status" value="3"/>
</dbReference>
<evidence type="ECO:0000256" key="1">
    <source>
        <dbReference type="ARBA" id="ARBA00011073"/>
    </source>
</evidence>
<name>A0ABV9MB69_9BACL</name>
<dbReference type="PROSITE" id="PS00136">
    <property type="entry name" value="SUBTILASE_ASP"/>
    <property type="match status" value="1"/>
</dbReference>
<dbReference type="RefSeq" id="WP_377278280.1">
    <property type="nucleotide sequence ID" value="NZ_JBHSGL010000005.1"/>
</dbReference>
<dbReference type="EMBL" id="JBHSGL010000005">
    <property type="protein sequence ID" value="MFC4712825.1"/>
    <property type="molecule type" value="Genomic_DNA"/>
</dbReference>
<proteinExistence type="inferred from homology"/>
<dbReference type="Gene3D" id="3.40.50.12090">
    <property type="match status" value="2"/>
</dbReference>
<evidence type="ECO:0000256" key="7">
    <source>
        <dbReference type="SAM" id="SignalP"/>
    </source>
</evidence>
<dbReference type="Proteomes" id="UP001595932">
    <property type="component" value="Unassembled WGS sequence"/>
</dbReference>
<keyword evidence="10" id="KW-1185">Reference proteome</keyword>
<dbReference type="InterPro" id="IPR007253">
    <property type="entry name" value="Cell_wall-bd_2"/>
</dbReference>
<dbReference type="InterPro" id="IPR036852">
    <property type="entry name" value="Peptidase_S8/S53_dom_sf"/>
</dbReference>
<dbReference type="PRINTS" id="PR00723">
    <property type="entry name" value="SUBTILISIN"/>
</dbReference>
<dbReference type="InterPro" id="IPR015500">
    <property type="entry name" value="Peptidase_S8_subtilisin-rel"/>
</dbReference>
<dbReference type="InterPro" id="IPR022398">
    <property type="entry name" value="Peptidase_S8_His-AS"/>
</dbReference>
<keyword evidence="7" id="KW-0732">Signal</keyword>
<dbReference type="PANTHER" id="PTHR43806:SF11">
    <property type="entry name" value="CEREVISIN-RELATED"/>
    <property type="match status" value="1"/>
</dbReference>
<dbReference type="InterPro" id="IPR023827">
    <property type="entry name" value="Peptidase_S8_Asp-AS"/>
</dbReference>
<evidence type="ECO:0000256" key="6">
    <source>
        <dbReference type="RuleBase" id="RU003355"/>
    </source>
</evidence>
<evidence type="ECO:0000256" key="4">
    <source>
        <dbReference type="ARBA" id="ARBA00022825"/>
    </source>
</evidence>
<dbReference type="PROSITE" id="PS00138">
    <property type="entry name" value="SUBTILASE_SER"/>
    <property type="match status" value="1"/>
</dbReference>
<gene>
    <name evidence="9" type="ORF">ACFO5U_08145</name>
</gene>
<dbReference type="PROSITE" id="PS51892">
    <property type="entry name" value="SUBTILASE"/>
    <property type="match status" value="1"/>
</dbReference>
<evidence type="ECO:0000313" key="9">
    <source>
        <dbReference type="EMBL" id="MFC4712825.1"/>
    </source>
</evidence>